<dbReference type="SUPFAM" id="SSF56219">
    <property type="entry name" value="DNase I-like"/>
    <property type="match status" value="1"/>
</dbReference>
<dbReference type="InterPro" id="IPR005135">
    <property type="entry name" value="Endo/exonuclease/phosphatase"/>
</dbReference>
<dbReference type="InterPro" id="IPR036691">
    <property type="entry name" value="Endo/exonu/phosph_ase_sf"/>
</dbReference>
<feature type="domain" description="Endonuclease/exonuclease/phosphatase" evidence="1">
    <location>
        <begin position="4"/>
        <end position="225"/>
    </location>
</feature>
<dbReference type="PANTHER" id="PTHR33710">
    <property type="entry name" value="BNAC02G09200D PROTEIN"/>
    <property type="match status" value="1"/>
</dbReference>
<evidence type="ECO:0000313" key="3">
    <source>
        <dbReference type="Proteomes" id="UP001281410"/>
    </source>
</evidence>
<dbReference type="Proteomes" id="UP001281410">
    <property type="component" value="Unassembled WGS sequence"/>
</dbReference>
<dbReference type="PANTHER" id="PTHR33710:SF64">
    <property type="entry name" value="ENDONUCLEASE_EXONUCLEASE_PHOSPHATASE DOMAIN-CONTAINING PROTEIN"/>
    <property type="match status" value="1"/>
</dbReference>
<dbReference type="EMBL" id="JANJYJ010000009">
    <property type="protein sequence ID" value="KAK3189917.1"/>
    <property type="molecule type" value="Genomic_DNA"/>
</dbReference>
<organism evidence="2 3">
    <name type="scientific">Dipteronia sinensis</name>
    <dbReference type="NCBI Taxonomy" id="43782"/>
    <lineage>
        <taxon>Eukaryota</taxon>
        <taxon>Viridiplantae</taxon>
        <taxon>Streptophyta</taxon>
        <taxon>Embryophyta</taxon>
        <taxon>Tracheophyta</taxon>
        <taxon>Spermatophyta</taxon>
        <taxon>Magnoliopsida</taxon>
        <taxon>eudicotyledons</taxon>
        <taxon>Gunneridae</taxon>
        <taxon>Pentapetalae</taxon>
        <taxon>rosids</taxon>
        <taxon>malvids</taxon>
        <taxon>Sapindales</taxon>
        <taxon>Sapindaceae</taxon>
        <taxon>Hippocastanoideae</taxon>
        <taxon>Acereae</taxon>
        <taxon>Dipteronia</taxon>
    </lineage>
</organism>
<gene>
    <name evidence="2" type="ORF">Dsin_029478</name>
</gene>
<evidence type="ECO:0000259" key="1">
    <source>
        <dbReference type="Pfam" id="PF03372"/>
    </source>
</evidence>
<reference evidence="2" key="1">
    <citation type="journal article" date="2023" name="Plant J.">
        <title>Genome sequences and population genomics provide insights into the demographic history, inbreeding, and mutation load of two 'living fossil' tree species of Dipteronia.</title>
        <authorList>
            <person name="Feng Y."/>
            <person name="Comes H.P."/>
            <person name="Chen J."/>
            <person name="Zhu S."/>
            <person name="Lu R."/>
            <person name="Zhang X."/>
            <person name="Li P."/>
            <person name="Qiu J."/>
            <person name="Olsen K.M."/>
            <person name="Qiu Y."/>
        </authorList>
    </citation>
    <scope>NUCLEOTIDE SEQUENCE</scope>
    <source>
        <strain evidence="2">NBL</strain>
    </source>
</reference>
<accession>A0AAD9ZSS3</accession>
<evidence type="ECO:0000313" key="2">
    <source>
        <dbReference type="EMBL" id="KAK3189917.1"/>
    </source>
</evidence>
<proteinExistence type="predicted"/>
<keyword evidence="3" id="KW-1185">Reference proteome</keyword>
<comment type="caution">
    <text evidence="2">The sequence shown here is derived from an EMBL/GenBank/DDBJ whole genome shotgun (WGS) entry which is preliminary data.</text>
</comment>
<sequence>MLAISWNIRGLGKAEKKRAVRCLVEKHKPIMLFLQETKLSSFDNRLVRILRGSVLNRGMGVEAEGASGGLLSLWNEDLFEVKLCILNRCCIILGGVFMALKNEVVFCSVYGACIENERKDMWNFIISSTIAVPIPWVLGGDFNSVLEPSERIGAGNHTGSMRSFKSFIHEIKVLDIPLSGMSFTWTNFRVHAAWARLDRFLLSPEILNRFPNLVQKGFYRSVSDHNAIGISEPKVDWGPSPFRFFNWWMENKELMLEAIGGWKGCKVGGSKSRILKAEMKATKLSIKKWLLLNKTQVSTTEQLEDSLVKLDNKAELEGWTDSLRESRLKLLLKLWTNIRKEEQSRRRNLISDISFDGVVVTDPILIRQGVFDFFKKHYENVSWLHQKIEDLSLKRLTEGERINLEQPFSLDEVWEAVESCDGNKAHGPDGLNLNFVKKNWEVIKVDYMNFIETDP</sequence>
<protein>
    <recommendedName>
        <fullName evidence="1">Endonuclease/exonuclease/phosphatase domain-containing protein</fullName>
    </recommendedName>
</protein>
<dbReference type="GO" id="GO:0003824">
    <property type="term" value="F:catalytic activity"/>
    <property type="evidence" value="ECO:0007669"/>
    <property type="project" value="InterPro"/>
</dbReference>
<dbReference type="Gene3D" id="3.60.10.10">
    <property type="entry name" value="Endonuclease/exonuclease/phosphatase"/>
    <property type="match status" value="1"/>
</dbReference>
<name>A0AAD9ZSS3_9ROSI</name>
<dbReference type="AlphaFoldDB" id="A0AAD9ZSS3"/>
<dbReference type="Pfam" id="PF03372">
    <property type="entry name" value="Exo_endo_phos"/>
    <property type="match status" value="1"/>
</dbReference>